<dbReference type="InterPro" id="IPR029068">
    <property type="entry name" value="Glyas_Bleomycin-R_OHBP_Dase"/>
</dbReference>
<dbReference type="SUPFAM" id="SSF54593">
    <property type="entry name" value="Glyoxalase/Bleomycin resistance protein/Dihydroxybiphenyl dioxygenase"/>
    <property type="match status" value="1"/>
</dbReference>
<proteinExistence type="predicted"/>
<accession>A0ABW9GMJ8</accession>
<dbReference type="EMBL" id="JBGXBU010000001">
    <property type="protein sequence ID" value="MFM4891819.1"/>
    <property type="molecule type" value="Genomic_DNA"/>
</dbReference>
<dbReference type="PANTHER" id="PTHR37519">
    <property type="match status" value="1"/>
</dbReference>
<protein>
    <submittedName>
        <fullName evidence="1">VOC family protein</fullName>
    </submittedName>
</protein>
<name>A0ABW9GMJ8_9GAMM</name>
<evidence type="ECO:0000313" key="2">
    <source>
        <dbReference type="Proteomes" id="UP001630969"/>
    </source>
</evidence>
<dbReference type="Gene3D" id="3.10.180.10">
    <property type="entry name" value="2,3-Dihydroxybiphenyl 1,2-Dioxygenase, domain 1"/>
    <property type="match status" value="1"/>
</dbReference>
<dbReference type="GeneID" id="97219005"/>
<evidence type="ECO:0000313" key="1">
    <source>
        <dbReference type="EMBL" id="MFM4891819.1"/>
    </source>
</evidence>
<dbReference type="RefSeq" id="WP_408787907.1">
    <property type="nucleotide sequence ID" value="NZ_JBGXBU010000001.1"/>
</dbReference>
<dbReference type="PANTHER" id="PTHR37519:SF1">
    <property type="entry name" value="DIHYDROXYBIPHENYL DIOXYGENASE DOMAIN-CONTAINING PROTEIN"/>
    <property type="match status" value="1"/>
</dbReference>
<sequence>MTHPLDDILGPMAPFAIGLLDELAALDIPLARPEIDHLCYRAASQEEYLALRGILAEAGSLLVEGMIGGRPIATYRFAQPLCFAWRGEPLSVPCIELAAPKPGRSHKAGLEHIELVVADLAALVAAHPALPFKTGNMASLRNPDVALMLASGQVKFHLRPLSAVIEEELATDAVVPVPADYFSRQS</sequence>
<gene>
    <name evidence="1" type="ORF">ACEUDJ_02860</name>
</gene>
<keyword evidence="2" id="KW-1185">Reference proteome</keyword>
<dbReference type="Pfam" id="PF06185">
    <property type="entry name" value="YecM"/>
    <property type="match status" value="1"/>
</dbReference>
<dbReference type="Proteomes" id="UP001630969">
    <property type="component" value="Unassembled WGS sequence"/>
</dbReference>
<comment type="caution">
    <text evidence="1">The sequence shown here is derived from an EMBL/GenBank/DDBJ whole genome shotgun (WGS) entry which is preliminary data.</text>
</comment>
<reference evidence="1 2" key="1">
    <citation type="submission" date="2024-09" db="EMBL/GenBank/DDBJ databases">
        <title>Aeromonas strains Genome sequencing and assembly.</title>
        <authorList>
            <person name="Hu X."/>
            <person name="Tang B."/>
        </authorList>
    </citation>
    <scope>NUCLEOTIDE SEQUENCE [LARGE SCALE GENOMIC DNA]</scope>
    <source>
        <strain evidence="1 2">NB23SCDHY001</strain>
    </source>
</reference>
<dbReference type="InterPro" id="IPR010393">
    <property type="entry name" value="DUF991_YecM-like"/>
</dbReference>
<organism evidence="1 2">
    <name type="scientific">Aeromonas bivalvium</name>
    <dbReference type="NCBI Taxonomy" id="440079"/>
    <lineage>
        <taxon>Bacteria</taxon>
        <taxon>Pseudomonadati</taxon>
        <taxon>Pseudomonadota</taxon>
        <taxon>Gammaproteobacteria</taxon>
        <taxon>Aeromonadales</taxon>
        <taxon>Aeromonadaceae</taxon>
        <taxon>Aeromonas</taxon>
    </lineage>
</organism>